<comment type="similarity">
    <text evidence="1">Belongs to the LysR transcriptional regulatory family.</text>
</comment>
<evidence type="ECO:0000256" key="2">
    <source>
        <dbReference type="ARBA" id="ARBA00023015"/>
    </source>
</evidence>
<dbReference type="PRINTS" id="PR00039">
    <property type="entry name" value="HTHLYSR"/>
</dbReference>
<dbReference type="GO" id="GO:0003677">
    <property type="term" value="F:DNA binding"/>
    <property type="evidence" value="ECO:0007669"/>
    <property type="project" value="UniProtKB-KW"/>
</dbReference>
<dbReference type="InterPro" id="IPR000847">
    <property type="entry name" value="LysR_HTH_N"/>
</dbReference>
<evidence type="ECO:0000256" key="1">
    <source>
        <dbReference type="ARBA" id="ARBA00009437"/>
    </source>
</evidence>
<dbReference type="InterPro" id="IPR050389">
    <property type="entry name" value="LysR-type_TF"/>
</dbReference>
<reference evidence="6 7" key="2">
    <citation type="submission" date="2015-01" db="EMBL/GenBank/DDBJ databases">
        <authorList>
            <consortium name="NBRP consortium"/>
            <person name="Sawabe T."/>
            <person name="Meirelles P."/>
            <person name="Feng G."/>
            <person name="Sayaka M."/>
            <person name="Hattori M."/>
            <person name="Ohkuma M."/>
        </authorList>
    </citation>
    <scope>NUCLEOTIDE SEQUENCE [LARGE SCALE GENOMIC DNA]</scope>
    <source>
        <strain evidence="7">JCM 19231</strain>
    </source>
</reference>
<accession>A0A0B8NM05</accession>
<keyword evidence="2" id="KW-0805">Transcription regulation</keyword>
<evidence type="ECO:0000256" key="3">
    <source>
        <dbReference type="ARBA" id="ARBA00023125"/>
    </source>
</evidence>
<dbReference type="EMBL" id="BBRZ01000010">
    <property type="protein sequence ID" value="GAM55096.1"/>
    <property type="molecule type" value="Genomic_DNA"/>
</dbReference>
<evidence type="ECO:0000313" key="7">
    <source>
        <dbReference type="Proteomes" id="UP000031671"/>
    </source>
</evidence>
<dbReference type="Gene3D" id="1.10.10.10">
    <property type="entry name" value="Winged helix-like DNA-binding domain superfamily/Winged helix DNA-binding domain"/>
    <property type="match status" value="1"/>
</dbReference>
<keyword evidence="3" id="KW-0238">DNA-binding</keyword>
<dbReference type="SUPFAM" id="SSF46785">
    <property type="entry name" value="Winged helix' DNA-binding domain"/>
    <property type="match status" value="1"/>
</dbReference>
<dbReference type="SUPFAM" id="SSF53850">
    <property type="entry name" value="Periplasmic binding protein-like II"/>
    <property type="match status" value="1"/>
</dbReference>
<keyword evidence="7" id="KW-1185">Reference proteome</keyword>
<sequence length="286" mass="32352">MDLNLLTTFLSVYNRKSITLAAEELKISQPAVSAALKRLESSLGKPLFVRDGRGIAPTSFSVALAKKISHPLSILEGVGQQTGHVKLYCTELLLHKIACIEAIDIAATPVSEQEIIDNMVMQKVDLVIDVMRNNFSALVSEEIYEEEAVCLARVGHPRIGDTINEEQYYKEQHIAWRFRRDNLNTLEFLAEQPVKERQVKVETESISSMLSLASRTDYIASAPRSIAEELAPQFGLNIYEYPIKLKPAKINMIYHRRHINDPFHKNIRETIKYSLSKNIGPSRLYG</sequence>
<dbReference type="GO" id="GO:0003700">
    <property type="term" value="F:DNA-binding transcription factor activity"/>
    <property type="evidence" value="ECO:0007669"/>
    <property type="project" value="InterPro"/>
</dbReference>
<evidence type="ECO:0000256" key="4">
    <source>
        <dbReference type="ARBA" id="ARBA00023163"/>
    </source>
</evidence>
<organism evidence="6 7">
    <name type="scientific">Vibrio ishigakensis</name>
    <dbReference type="NCBI Taxonomy" id="1481914"/>
    <lineage>
        <taxon>Bacteria</taxon>
        <taxon>Pseudomonadati</taxon>
        <taxon>Pseudomonadota</taxon>
        <taxon>Gammaproteobacteria</taxon>
        <taxon>Vibrionales</taxon>
        <taxon>Vibrionaceae</taxon>
        <taxon>Vibrio</taxon>
    </lineage>
</organism>
<protein>
    <submittedName>
        <fullName evidence="6">Transcriptional regulator, lysR family</fullName>
    </submittedName>
</protein>
<dbReference type="RefSeq" id="WP_261837090.1">
    <property type="nucleotide sequence ID" value="NZ_AP024882.1"/>
</dbReference>
<dbReference type="Pfam" id="PF03466">
    <property type="entry name" value="LysR_substrate"/>
    <property type="match status" value="1"/>
</dbReference>
<dbReference type="PANTHER" id="PTHR30118">
    <property type="entry name" value="HTH-TYPE TRANSCRIPTIONAL REGULATOR LEUO-RELATED"/>
    <property type="match status" value="1"/>
</dbReference>
<dbReference type="InterPro" id="IPR036388">
    <property type="entry name" value="WH-like_DNA-bd_sf"/>
</dbReference>
<dbReference type="Gene3D" id="3.40.190.10">
    <property type="entry name" value="Periplasmic binding protein-like II"/>
    <property type="match status" value="2"/>
</dbReference>
<comment type="caution">
    <text evidence="6">The sequence shown here is derived from an EMBL/GenBank/DDBJ whole genome shotgun (WGS) entry which is preliminary data.</text>
</comment>
<feature type="domain" description="HTH lysR-type" evidence="5">
    <location>
        <begin position="1"/>
        <end position="58"/>
    </location>
</feature>
<evidence type="ECO:0000313" key="6">
    <source>
        <dbReference type="EMBL" id="GAM55096.1"/>
    </source>
</evidence>
<dbReference type="InterPro" id="IPR005119">
    <property type="entry name" value="LysR_subst-bd"/>
</dbReference>
<dbReference type="Pfam" id="PF00126">
    <property type="entry name" value="HTH_1"/>
    <property type="match status" value="1"/>
</dbReference>
<reference evidence="6 7" key="1">
    <citation type="submission" date="2015-01" db="EMBL/GenBank/DDBJ databases">
        <title>Vibrio sp. C1 JCM 19231 whole genome shotgun sequence.</title>
        <authorList>
            <person name="Sawabe T."/>
            <person name="Meirelles P."/>
            <person name="Feng G."/>
            <person name="Sayaka M."/>
            <person name="Hattori M."/>
            <person name="Ohkuma M."/>
        </authorList>
    </citation>
    <scope>NUCLEOTIDE SEQUENCE [LARGE SCALE GENOMIC DNA]</scope>
    <source>
        <strain evidence="7">JCM 19231</strain>
    </source>
</reference>
<dbReference type="PROSITE" id="PS50931">
    <property type="entry name" value="HTH_LYSR"/>
    <property type="match status" value="1"/>
</dbReference>
<keyword evidence="4" id="KW-0804">Transcription</keyword>
<dbReference type="PANTHER" id="PTHR30118:SF6">
    <property type="entry name" value="HTH-TYPE TRANSCRIPTIONAL REGULATOR LEUO"/>
    <property type="match status" value="1"/>
</dbReference>
<evidence type="ECO:0000259" key="5">
    <source>
        <dbReference type="PROSITE" id="PS50931"/>
    </source>
</evidence>
<dbReference type="Proteomes" id="UP000031671">
    <property type="component" value="Unassembled WGS sequence"/>
</dbReference>
<name>A0A0B8NM05_9VIBR</name>
<gene>
    <name evidence="6" type="ORF">JCM19231_1912</name>
</gene>
<proteinExistence type="inferred from homology"/>
<dbReference type="InterPro" id="IPR036390">
    <property type="entry name" value="WH_DNA-bd_sf"/>
</dbReference>
<dbReference type="AlphaFoldDB" id="A0A0B8NM05"/>